<feature type="non-terminal residue" evidence="1">
    <location>
        <position position="1"/>
    </location>
</feature>
<evidence type="ECO:0000313" key="2">
    <source>
        <dbReference type="Proteomes" id="UP000789759"/>
    </source>
</evidence>
<gene>
    <name evidence="1" type="ORF">CPELLU_LOCUS8109</name>
</gene>
<comment type="caution">
    <text evidence="1">The sequence shown here is derived from an EMBL/GenBank/DDBJ whole genome shotgun (WGS) entry which is preliminary data.</text>
</comment>
<protein>
    <submittedName>
        <fullName evidence="1">47_t:CDS:1</fullName>
    </submittedName>
</protein>
<proteinExistence type="predicted"/>
<dbReference type="Proteomes" id="UP000789759">
    <property type="component" value="Unassembled WGS sequence"/>
</dbReference>
<dbReference type="AlphaFoldDB" id="A0A9N9D6S0"/>
<sequence>NIEEGYVGWWTIDMLGEGRWIDDEWWVVNERRWGCKRKIMDMLGDGGCFGWLWTMNDGVVNEMMNMLDGCGRQIFVNNGRWTMNMLGGCIRGTMDMLDGCERGMDMLDGFGQWILLGGYEQWGCKRGTTDDERWL</sequence>
<dbReference type="EMBL" id="CAJVQA010005636">
    <property type="protein sequence ID" value="CAG8624954.1"/>
    <property type="molecule type" value="Genomic_DNA"/>
</dbReference>
<reference evidence="1" key="1">
    <citation type="submission" date="2021-06" db="EMBL/GenBank/DDBJ databases">
        <authorList>
            <person name="Kallberg Y."/>
            <person name="Tangrot J."/>
            <person name="Rosling A."/>
        </authorList>
    </citation>
    <scope>NUCLEOTIDE SEQUENCE</scope>
    <source>
        <strain evidence="1">FL966</strain>
    </source>
</reference>
<evidence type="ECO:0000313" key="1">
    <source>
        <dbReference type="EMBL" id="CAG8624954.1"/>
    </source>
</evidence>
<name>A0A9N9D6S0_9GLOM</name>
<accession>A0A9N9D6S0</accession>
<organism evidence="1 2">
    <name type="scientific">Cetraspora pellucida</name>
    <dbReference type="NCBI Taxonomy" id="1433469"/>
    <lineage>
        <taxon>Eukaryota</taxon>
        <taxon>Fungi</taxon>
        <taxon>Fungi incertae sedis</taxon>
        <taxon>Mucoromycota</taxon>
        <taxon>Glomeromycotina</taxon>
        <taxon>Glomeromycetes</taxon>
        <taxon>Diversisporales</taxon>
        <taxon>Gigasporaceae</taxon>
        <taxon>Cetraspora</taxon>
    </lineage>
</organism>
<keyword evidence="2" id="KW-1185">Reference proteome</keyword>